<evidence type="ECO:0000256" key="3">
    <source>
        <dbReference type="ARBA" id="ARBA00022692"/>
    </source>
</evidence>
<dbReference type="OMA" id="AWYAIEV"/>
<feature type="transmembrane region" description="Helical" evidence="8">
    <location>
        <begin position="247"/>
        <end position="271"/>
    </location>
</feature>
<dbReference type="GO" id="GO:0005524">
    <property type="term" value="F:ATP binding"/>
    <property type="evidence" value="ECO:0007669"/>
    <property type="project" value="UniProtKB-KW"/>
</dbReference>
<dbReference type="GO" id="GO:0005319">
    <property type="term" value="F:lipid transporter activity"/>
    <property type="evidence" value="ECO:0007669"/>
    <property type="project" value="TreeGrafter"/>
</dbReference>
<feature type="transmembrane region" description="Helical" evidence="8">
    <location>
        <begin position="378"/>
        <end position="400"/>
    </location>
</feature>
<name>A0A151ZJC6_TIELA</name>
<evidence type="ECO:0000256" key="5">
    <source>
        <dbReference type="ARBA" id="ARBA00022840"/>
    </source>
</evidence>
<dbReference type="GO" id="GO:0140359">
    <property type="term" value="F:ABC-type transporter activity"/>
    <property type="evidence" value="ECO:0007669"/>
    <property type="project" value="InterPro"/>
</dbReference>
<dbReference type="InterPro" id="IPR003439">
    <property type="entry name" value="ABC_transporter-like_ATP-bd"/>
</dbReference>
<gene>
    <name evidence="10" type="ORF">DLAC_04917</name>
</gene>
<evidence type="ECO:0000313" key="10">
    <source>
        <dbReference type="EMBL" id="KYQ94015.1"/>
    </source>
</evidence>
<evidence type="ECO:0000256" key="1">
    <source>
        <dbReference type="ARBA" id="ARBA00004141"/>
    </source>
</evidence>
<dbReference type="InterPro" id="IPR027417">
    <property type="entry name" value="P-loop_NTPase"/>
</dbReference>
<keyword evidence="5" id="KW-0067">ATP-binding</keyword>
<dbReference type="AlphaFoldDB" id="A0A151ZJC6"/>
<dbReference type="Gene3D" id="3.40.50.300">
    <property type="entry name" value="P-loop containing nucleotide triphosphate hydrolases"/>
    <property type="match status" value="1"/>
</dbReference>
<dbReference type="InterPro" id="IPR003593">
    <property type="entry name" value="AAA+_ATPase"/>
</dbReference>
<keyword evidence="7 8" id="KW-0472">Membrane</keyword>
<dbReference type="InterPro" id="IPR017871">
    <property type="entry name" value="ABC_transporter-like_CS"/>
</dbReference>
<dbReference type="PROSITE" id="PS50893">
    <property type="entry name" value="ABC_TRANSPORTER_2"/>
    <property type="match status" value="1"/>
</dbReference>
<keyword evidence="11" id="KW-1185">Reference proteome</keyword>
<evidence type="ECO:0000259" key="9">
    <source>
        <dbReference type="PROSITE" id="PS50893"/>
    </source>
</evidence>
<protein>
    <submittedName>
        <fullName evidence="10">ABC transporter A family protein</fullName>
    </submittedName>
</protein>
<dbReference type="FunCoup" id="A0A151ZJC6">
    <property type="interactions" value="83"/>
</dbReference>
<dbReference type="InterPro" id="IPR013525">
    <property type="entry name" value="ABC2_TM"/>
</dbReference>
<dbReference type="InParanoid" id="A0A151ZJC6"/>
<keyword evidence="4" id="KW-0547">Nucleotide-binding</keyword>
<sequence length="802" mass="90670">MVSNIFFKQIKGLIKKTITIKKKKRVETMIEFLYGIQYIMILVILHQTTKSIQPHVIYGTTFNQSSLTTPMLIPFISFDNNSKLIIDRLTAEEPMYHFVEYENEQDLTELFINSDSSLSTNGSTITSIPIFTGVMFNEISLESSVFNYSLVSADIFSDLDSGYSLQLELDLLQSFTELKSGLVMNQNISVIEFPYESSFFNINTVLFIIYLPLFFMYSLQQLIMLIVTEKKERIKEAMKVMGLSEGAYWLSNIIVQITMNLILTILMEIIAYSTGIFTKTNPLMIFIMFLIFSLSLIGIAFLLATFIENPKTAGGVSSIFLLFGISVSAFYQFYIKSRVPSLKYLIFLLSPAAFGEFLNQLSTLESNNLPVTWSSNEFLIPLAFMVLDFILYSLISWYSIQFYQSEYGSSKSFFYFLKSSSSSSSSSSNNDEEKKSIINYQFNNNNEIIDNIGINIKNLKKEFKNSLDNNNNKNNNIIAVDNLTLEIKKDQIFALLGKNGAGKSTTIGMLTGLIPPSSGDATILGMSMTHQMDDIRKHIGLCSQENRLYQQLTCAEHIELFSRIKGLEEEDIPQQVLTSLEEVGLLDQRDQTSTVLSGGQKRRLCLAIAFIGNPDVVFLDECSSGLDVYARHQIWKLLEKKKVGKTIILTTHFMEEAEALAETIAIMTKGKLNCQGSVLELKSKFGLGYNLILTFDNSIGSSSSSSTSSPSGLKKITGIEKPFEKFLFEHFPDCLPMPTNRDLILANREDLELSYSLTQQDNADLSKFFSSLEQLEGEFHIKRISLQMKTLEEIFLKISEDQ</sequence>
<keyword evidence="3 8" id="KW-0812">Transmembrane</keyword>
<reference evidence="10 11" key="1">
    <citation type="submission" date="2015-12" db="EMBL/GenBank/DDBJ databases">
        <title>Dictyostelia acquired genes for synthesis and detection of signals that induce cell-type specialization by lateral gene transfer from prokaryotes.</title>
        <authorList>
            <person name="Gloeckner G."/>
            <person name="Schaap P."/>
        </authorList>
    </citation>
    <scope>NUCLEOTIDE SEQUENCE [LARGE SCALE GENOMIC DNA]</scope>
    <source>
        <strain evidence="10 11">TK</strain>
    </source>
</reference>
<dbReference type="OrthoDB" id="77006at2759"/>
<dbReference type="Pfam" id="PF00005">
    <property type="entry name" value="ABC_tran"/>
    <property type="match status" value="1"/>
</dbReference>
<dbReference type="SUPFAM" id="SSF52540">
    <property type="entry name" value="P-loop containing nucleoside triphosphate hydrolases"/>
    <property type="match status" value="1"/>
</dbReference>
<dbReference type="CDD" id="cd03263">
    <property type="entry name" value="ABC_subfamily_A"/>
    <property type="match status" value="1"/>
</dbReference>
<evidence type="ECO:0000256" key="7">
    <source>
        <dbReference type="ARBA" id="ARBA00023136"/>
    </source>
</evidence>
<organism evidence="10 11">
    <name type="scientific">Tieghemostelium lacteum</name>
    <name type="common">Slime mold</name>
    <name type="synonym">Dictyostelium lacteum</name>
    <dbReference type="NCBI Taxonomy" id="361077"/>
    <lineage>
        <taxon>Eukaryota</taxon>
        <taxon>Amoebozoa</taxon>
        <taxon>Evosea</taxon>
        <taxon>Eumycetozoa</taxon>
        <taxon>Dictyostelia</taxon>
        <taxon>Dictyosteliales</taxon>
        <taxon>Raperosteliaceae</taxon>
        <taxon>Tieghemostelium</taxon>
    </lineage>
</organism>
<feature type="domain" description="ABC transporter" evidence="9">
    <location>
        <begin position="454"/>
        <end position="694"/>
    </location>
</feature>
<dbReference type="PROSITE" id="PS00211">
    <property type="entry name" value="ABC_TRANSPORTER_1"/>
    <property type="match status" value="1"/>
</dbReference>
<dbReference type="PANTHER" id="PTHR19229">
    <property type="entry name" value="ATP-BINDING CASSETTE TRANSPORTER SUBFAMILY A ABCA"/>
    <property type="match status" value="1"/>
</dbReference>
<dbReference type="PANTHER" id="PTHR19229:SF217">
    <property type="entry name" value="ABC TRANSPORTER A FAMILY MEMBER 10-RELATED"/>
    <property type="match status" value="1"/>
</dbReference>
<feature type="transmembrane region" description="Helical" evidence="8">
    <location>
        <begin position="283"/>
        <end position="307"/>
    </location>
</feature>
<dbReference type="GO" id="GO:0016020">
    <property type="term" value="C:membrane"/>
    <property type="evidence" value="ECO:0007669"/>
    <property type="project" value="UniProtKB-SubCell"/>
</dbReference>
<evidence type="ECO:0000256" key="8">
    <source>
        <dbReference type="SAM" id="Phobius"/>
    </source>
</evidence>
<evidence type="ECO:0000256" key="2">
    <source>
        <dbReference type="ARBA" id="ARBA00008869"/>
    </source>
</evidence>
<evidence type="ECO:0000256" key="4">
    <source>
        <dbReference type="ARBA" id="ARBA00022741"/>
    </source>
</evidence>
<comment type="caution">
    <text evidence="10">The sequence shown here is derived from an EMBL/GenBank/DDBJ whole genome shotgun (WGS) entry which is preliminary data.</text>
</comment>
<accession>A0A151ZJC6</accession>
<dbReference type="Proteomes" id="UP000076078">
    <property type="component" value="Unassembled WGS sequence"/>
</dbReference>
<dbReference type="FunFam" id="3.40.50.300:FF:000933">
    <property type="entry name" value="ABC transporter A family member 7"/>
    <property type="match status" value="1"/>
</dbReference>
<dbReference type="InterPro" id="IPR026082">
    <property type="entry name" value="ABCA"/>
</dbReference>
<keyword evidence="6 8" id="KW-1133">Transmembrane helix</keyword>
<dbReference type="GO" id="GO:0031288">
    <property type="term" value="P:sorocarp morphogenesis"/>
    <property type="evidence" value="ECO:0007669"/>
    <property type="project" value="TreeGrafter"/>
</dbReference>
<dbReference type="SMART" id="SM00382">
    <property type="entry name" value="AAA"/>
    <property type="match status" value="1"/>
</dbReference>
<comment type="similarity">
    <text evidence="2">Belongs to the ABC transporter superfamily. ABCA family.</text>
</comment>
<feature type="transmembrane region" description="Helical" evidence="8">
    <location>
        <begin position="313"/>
        <end position="334"/>
    </location>
</feature>
<evidence type="ECO:0000256" key="6">
    <source>
        <dbReference type="ARBA" id="ARBA00022989"/>
    </source>
</evidence>
<dbReference type="EMBL" id="LODT01000023">
    <property type="protein sequence ID" value="KYQ94015.1"/>
    <property type="molecule type" value="Genomic_DNA"/>
</dbReference>
<dbReference type="GO" id="GO:0016887">
    <property type="term" value="F:ATP hydrolysis activity"/>
    <property type="evidence" value="ECO:0007669"/>
    <property type="project" value="InterPro"/>
</dbReference>
<evidence type="ECO:0000313" key="11">
    <source>
        <dbReference type="Proteomes" id="UP000076078"/>
    </source>
</evidence>
<feature type="transmembrane region" description="Helical" evidence="8">
    <location>
        <begin position="205"/>
        <end position="227"/>
    </location>
</feature>
<comment type="subcellular location">
    <subcellularLocation>
        <location evidence="1">Membrane</location>
        <topology evidence="1">Multi-pass membrane protein</topology>
    </subcellularLocation>
</comment>
<dbReference type="Pfam" id="PF12698">
    <property type="entry name" value="ABC2_membrane_3"/>
    <property type="match status" value="1"/>
</dbReference>
<proteinExistence type="inferred from homology"/>